<organism evidence="2 3">
    <name type="scientific">Aldrovandia affinis</name>
    <dbReference type="NCBI Taxonomy" id="143900"/>
    <lineage>
        <taxon>Eukaryota</taxon>
        <taxon>Metazoa</taxon>
        <taxon>Chordata</taxon>
        <taxon>Craniata</taxon>
        <taxon>Vertebrata</taxon>
        <taxon>Euteleostomi</taxon>
        <taxon>Actinopterygii</taxon>
        <taxon>Neopterygii</taxon>
        <taxon>Teleostei</taxon>
        <taxon>Notacanthiformes</taxon>
        <taxon>Halosauridae</taxon>
        <taxon>Aldrovandia</taxon>
    </lineage>
</organism>
<evidence type="ECO:0000313" key="3">
    <source>
        <dbReference type="Proteomes" id="UP001221898"/>
    </source>
</evidence>
<evidence type="ECO:0000313" key="2">
    <source>
        <dbReference type="EMBL" id="KAJ8395434.1"/>
    </source>
</evidence>
<feature type="compositionally biased region" description="Basic and acidic residues" evidence="1">
    <location>
        <begin position="45"/>
        <end position="57"/>
    </location>
</feature>
<dbReference type="AlphaFoldDB" id="A0AAD7S3T2"/>
<comment type="caution">
    <text evidence="2">The sequence shown here is derived from an EMBL/GenBank/DDBJ whole genome shotgun (WGS) entry which is preliminary data.</text>
</comment>
<feature type="region of interest" description="Disordered" evidence="1">
    <location>
        <begin position="177"/>
        <end position="215"/>
    </location>
</feature>
<feature type="region of interest" description="Disordered" evidence="1">
    <location>
        <begin position="42"/>
        <end position="126"/>
    </location>
</feature>
<reference evidence="2" key="1">
    <citation type="journal article" date="2023" name="Science">
        <title>Genome structures resolve the early diversification of teleost fishes.</title>
        <authorList>
            <person name="Parey E."/>
            <person name="Louis A."/>
            <person name="Montfort J."/>
            <person name="Bouchez O."/>
            <person name="Roques C."/>
            <person name="Iampietro C."/>
            <person name="Lluch J."/>
            <person name="Castinel A."/>
            <person name="Donnadieu C."/>
            <person name="Desvignes T."/>
            <person name="Floi Bucao C."/>
            <person name="Jouanno E."/>
            <person name="Wen M."/>
            <person name="Mejri S."/>
            <person name="Dirks R."/>
            <person name="Jansen H."/>
            <person name="Henkel C."/>
            <person name="Chen W.J."/>
            <person name="Zahm M."/>
            <person name="Cabau C."/>
            <person name="Klopp C."/>
            <person name="Thompson A.W."/>
            <person name="Robinson-Rechavi M."/>
            <person name="Braasch I."/>
            <person name="Lecointre G."/>
            <person name="Bobe J."/>
            <person name="Postlethwait J.H."/>
            <person name="Berthelot C."/>
            <person name="Roest Crollius H."/>
            <person name="Guiguen Y."/>
        </authorList>
    </citation>
    <scope>NUCLEOTIDE SEQUENCE</scope>
    <source>
        <strain evidence="2">NC1722</strain>
    </source>
</reference>
<gene>
    <name evidence="2" type="ORF">AAFF_G00031680</name>
</gene>
<proteinExistence type="predicted"/>
<dbReference type="PANTHER" id="PTHR46703">
    <property type="match status" value="1"/>
</dbReference>
<sequence length="215" mass="23853">MSHDDRDDDGEGESVEEHKSVIMHLLSQVRLGMDLTKLNMGQSVLRDRRTPFGREGRWSPSPPADREGVGFRSPNPERRRRAQRGVQCGDTTDPGEAGGRPGESSLFFVKGRARPREGPGREGPEPWKALQFRWRLVSSRWPLKNRGRWCKSRAGPYPYPQQVSKLMSQSGVGFELWADSSSSSSSSRGAATGDLSTQRSHYGAGRVKLTLSQGS</sequence>
<feature type="compositionally biased region" description="Acidic residues" evidence="1">
    <location>
        <begin position="1"/>
        <end position="14"/>
    </location>
</feature>
<accession>A0AAD7S3T2</accession>
<feature type="compositionally biased region" description="Basic and acidic residues" evidence="1">
    <location>
        <begin position="114"/>
        <end position="125"/>
    </location>
</feature>
<protein>
    <submittedName>
        <fullName evidence="2">Uncharacterized protein</fullName>
    </submittedName>
</protein>
<evidence type="ECO:0000256" key="1">
    <source>
        <dbReference type="SAM" id="MobiDB-lite"/>
    </source>
</evidence>
<name>A0AAD7S3T2_9TELE</name>
<dbReference type="EMBL" id="JAINUG010000116">
    <property type="protein sequence ID" value="KAJ8395434.1"/>
    <property type="molecule type" value="Genomic_DNA"/>
</dbReference>
<keyword evidence="3" id="KW-1185">Reference proteome</keyword>
<feature type="region of interest" description="Disordered" evidence="1">
    <location>
        <begin position="1"/>
        <end position="20"/>
    </location>
</feature>
<dbReference type="PANTHER" id="PTHR46703:SF1">
    <property type="match status" value="1"/>
</dbReference>
<dbReference type="Proteomes" id="UP001221898">
    <property type="component" value="Unassembled WGS sequence"/>
</dbReference>